<accession>A0A1E1W592</accession>
<name>A0A1E1W592_PECGO</name>
<sequence length="129" mass="14372">HGFCKRAFGLWAEERTVTQSGCSRNQEAYRAASRAMGPGNILFYFLVALALTQASEKAPNNETSDAKPSARQARQYGLYGQGTDNEVVVDIEDDEKTQYYETNYDTNAYGFGYDVGPNGQFHHETRGPD</sequence>
<dbReference type="OrthoDB" id="8191482at2759"/>
<feature type="non-terminal residue" evidence="1">
    <location>
        <position position="1"/>
    </location>
</feature>
<reference evidence="1" key="1">
    <citation type="submission" date="2015-09" db="EMBL/GenBank/DDBJ databases">
        <title>De novo assembly of Pectinophora gossypiella (Pink Bollworm) gut transcriptome.</title>
        <authorList>
            <person name="Tassone E.E."/>
        </authorList>
    </citation>
    <scope>NUCLEOTIDE SEQUENCE</scope>
</reference>
<proteinExistence type="predicted"/>
<feature type="non-terminal residue" evidence="1">
    <location>
        <position position="129"/>
    </location>
</feature>
<gene>
    <name evidence="1" type="ORF">g.978</name>
</gene>
<protein>
    <submittedName>
        <fullName evidence="1">Uncharacterized protein</fullName>
    </submittedName>
</protein>
<evidence type="ECO:0000313" key="1">
    <source>
        <dbReference type="EMBL" id="JAT82146.1"/>
    </source>
</evidence>
<dbReference type="EMBL" id="GDQN01008908">
    <property type="protein sequence ID" value="JAT82146.1"/>
    <property type="molecule type" value="Transcribed_RNA"/>
</dbReference>
<organism evidence="1">
    <name type="scientific">Pectinophora gossypiella</name>
    <name type="common">Cotton pink bollworm</name>
    <name type="synonym">Depressaria gossypiella</name>
    <dbReference type="NCBI Taxonomy" id="13191"/>
    <lineage>
        <taxon>Eukaryota</taxon>
        <taxon>Metazoa</taxon>
        <taxon>Ecdysozoa</taxon>
        <taxon>Arthropoda</taxon>
        <taxon>Hexapoda</taxon>
        <taxon>Insecta</taxon>
        <taxon>Pterygota</taxon>
        <taxon>Neoptera</taxon>
        <taxon>Endopterygota</taxon>
        <taxon>Lepidoptera</taxon>
        <taxon>Glossata</taxon>
        <taxon>Ditrysia</taxon>
        <taxon>Gelechioidea</taxon>
        <taxon>Gelechiidae</taxon>
        <taxon>Apatetrinae</taxon>
        <taxon>Pectinophora</taxon>
    </lineage>
</organism>
<dbReference type="AlphaFoldDB" id="A0A1E1W592"/>